<dbReference type="EMBL" id="UYRU01005661">
    <property type="protein sequence ID" value="VDK39111.1"/>
    <property type="molecule type" value="Genomic_DNA"/>
</dbReference>
<proteinExistence type="predicted"/>
<dbReference type="Pfam" id="PF23079">
    <property type="entry name" value="HTH_NOL4_2nd"/>
    <property type="match status" value="1"/>
</dbReference>
<sequence>MDLRTGVATKREFPQDEDDGEQYCSKNKVIKKRPTDQELALNLFIKQLAVELLDRRLTIVQQPRHRLAQLEAACQRQFPDFNERQIRLKVRGQLKLYRRNLKKAEERMAAGPKPSTSSSFPTNGPVFSGQNSNTCLIVPTSNSITTIGTTLTADLRPSPFYAVAADGIHTLLPSSETYSTCNPSVVRLAQTALLNEQRRKGQICHELPSQSSVGGGGGAS</sequence>
<evidence type="ECO:0000259" key="2">
    <source>
        <dbReference type="Pfam" id="PF23079"/>
    </source>
</evidence>
<gene>
    <name evidence="3" type="ORF">DILT_LOCUS1003</name>
</gene>
<name>A0A3P6R5F9_DIBLA</name>
<dbReference type="Proteomes" id="UP000281553">
    <property type="component" value="Unassembled WGS sequence"/>
</dbReference>
<dbReference type="InterPro" id="IPR056549">
    <property type="entry name" value="HTH_NOL4"/>
</dbReference>
<feature type="compositionally biased region" description="Basic and acidic residues" evidence="1">
    <location>
        <begin position="1"/>
        <end position="14"/>
    </location>
</feature>
<accession>A0A3P6R5F9</accession>
<dbReference type="OrthoDB" id="6269848at2759"/>
<protein>
    <recommendedName>
        <fullName evidence="2">Nucleolar protein 4 helical domain-containing protein</fullName>
    </recommendedName>
</protein>
<dbReference type="AlphaFoldDB" id="A0A3P6R5F9"/>
<evidence type="ECO:0000313" key="4">
    <source>
        <dbReference type="Proteomes" id="UP000281553"/>
    </source>
</evidence>
<feature type="region of interest" description="Disordered" evidence="1">
    <location>
        <begin position="1"/>
        <end position="20"/>
    </location>
</feature>
<reference evidence="3 4" key="1">
    <citation type="submission" date="2018-11" db="EMBL/GenBank/DDBJ databases">
        <authorList>
            <consortium name="Pathogen Informatics"/>
        </authorList>
    </citation>
    <scope>NUCLEOTIDE SEQUENCE [LARGE SCALE GENOMIC DNA]</scope>
</reference>
<organism evidence="3 4">
    <name type="scientific">Dibothriocephalus latus</name>
    <name type="common">Fish tapeworm</name>
    <name type="synonym">Diphyllobothrium latum</name>
    <dbReference type="NCBI Taxonomy" id="60516"/>
    <lineage>
        <taxon>Eukaryota</taxon>
        <taxon>Metazoa</taxon>
        <taxon>Spiralia</taxon>
        <taxon>Lophotrochozoa</taxon>
        <taxon>Platyhelminthes</taxon>
        <taxon>Cestoda</taxon>
        <taxon>Eucestoda</taxon>
        <taxon>Diphyllobothriidea</taxon>
        <taxon>Diphyllobothriidae</taxon>
        <taxon>Dibothriocephalus</taxon>
    </lineage>
</organism>
<evidence type="ECO:0000313" key="3">
    <source>
        <dbReference type="EMBL" id="VDK39111.1"/>
    </source>
</evidence>
<feature type="non-terminal residue" evidence="3">
    <location>
        <position position="220"/>
    </location>
</feature>
<feature type="domain" description="Nucleolar protein 4 helical" evidence="2">
    <location>
        <begin position="40"/>
        <end position="116"/>
    </location>
</feature>
<keyword evidence="4" id="KW-1185">Reference proteome</keyword>
<evidence type="ECO:0000256" key="1">
    <source>
        <dbReference type="SAM" id="MobiDB-lite"/>
    </source>
</evidence>